<organism evidence="1 2">
    <name type="scientific">Roseomonas alba</name>
    <dbReference type="NCBI Taxonomy" id="2846776"/>
    <lineage>
        <taxon>Bacteria</taxon>
        <taxon>Pseudomonadati</taxon>
        <taxon>Pseudomonadota</taxon>
        <taxon>Alphaproteobacteria</taxon>
        <taxon>Acetobacterales</taxon>
        <taxon>Roseomonadaceae</taxon>
        <taxon>Roseomonas</taxon>
    </lineage>
</organism>
<dbReference type="Proteomes" id="UP001196565">
    <property type="component" value="Unassembled WGS sequence"/>
</dbReference>
<dbReference type="EMBL" id="JAHYBZ010000006">
    <property type="protein sequence ID" value="MBW6399971.1"/>
    <property type="molecule type" value="Genomic_DNA"/>
</dbReference>
<gene>
    <name evidence="1" type="ORF">KPL78_19075</name>
</gene>
<reference evidence="1 2" key="1">
    <citation type="submission" date="2021-07" db="EMBL/GenBank/DDBJ databases">
        <authorList>
            <person name="So Y."/>
        </authorList>
    </citation>
    <scope>NUCLEOTIDE SEQUENCE [LARGE SCALE GENOMIC DNA]</scope>
    <source>
        <strain evidence="1 2">HJA6</strain>
    </source>
</reference>
<accession>A0ABS7ACD9</accession>
<comment type="caution">
    <text evidence="1">The sequence shown here is derived from an EMBL/GenBank/DDBJ whole genome shotgun (WGS) entry which is preliminary data.</text>
</comment>
<dbReference type="RefSeq" id="WP_219764554.1">
    <property type="nucleotide sequence ID" value="NZ_JAHYBZ010000006.1"/>
</dbReference>
<proteinExistence type="predicted"/>
<protein>
    <submittedName>
        <fullName evidence="1">Uncharacterized protein</fullName>
    </submittedName>
</protein>
<name>A0ABS7ACD9_9PROT</name>
<evidence type="ECO:0000313" key="1">
    <source>
        <dbReference type="EMBL" id="MBW6399971.1"/>
    </source>
</evidence>
<sequence length="80" mass="8972">MFVTDDDKAQVESWRRHMDRCLAMVLAPIGRPDAKVTIIVRAPEALPHEAMISGNDDLRIVQAAVEHFADVQALRRRGGH</sequence>
<keyword evidence="2" id="KW-1185">Reference proteome</keyword>
<evidence type="ECO:0000313" key="2">
    <source>
        <dbReference type="Proteomes" id="UP001196565"/>
    </source>
</evidence>